<gene>
    <name evidence="4" type="ORF">CRP01_21530</name>
</gene>
<dbReference type="OrthoDB" id="9816001at2"/>
<dbReference type="GO" id="GO:0001681">
    <property type="term" value="F:sialate O-acetylesterase activity"/>
    <property type="evidence" value="ECO:0007669"/>
    <property type="project" value="InterPro"/>
</dbReference>
<protein>
    <submittedName>
        <fullName evidence="4">Sialate O-acetylesterase</fullName>
    </submittedName>
</protein>
<dbReference type="Proteomes" id="UP000223913">
    <property type="component" value="Unassembled WGS sequence"/>
</dbReference>
<accession>A0A2D0N8W2</accession>
<name>A0A2D0N8W2_FLAN2</name>
<keyword evidence="2" id="KW-0732">Signal</keyword>
<feature type="chain" id="PRO_5012338723" evidence="2">
    <location>
        <begin position="28"/>
        <end position="474"/>
    </location>
</feature>
<keyword evidence="5" id="KW-1185">Reference proteome</keyword>
<dbReference type="AlphaFoldDB" id="A0A2D0N8W2"/>
<feature type="signal peptide" evidence="2">
    <location>
        <begin position="1"/>
        <end position="27"/>
    </location>
</feature>
<dbReference type="EMBL" id="PDUD01000025">
    <property type="protein sequence ID" value="PHN04589.1"/>
    <property type="molecule type" value="Genomic_DNA"/>
</dbReference>
<dbReference type="RefSeq" id="WP_099152162.1">
    <property type="nucleotide sequence ID" value="NZ_PDUD01000025.1"/>
</dbReference>
<dbReference type="Gene3D" id="3.40.50.1110">
    <property type="entry name" value="SGNH hydrolase"/>
    <property type="match status" value="1"/>
</dbReference>
<dbReference type="InterPro" id="IPR005181">
    <property type="entry name" value="SASA"/>
</dbReference>
<evidence type="ECO:0000259" key="3">
    <source>
        <dbReference type="Pfam" id="PF03629"/>
    </source>
</evidence>
<dbReference type="PANTHER" id="PTHR22901">
    <property type="entry name" value="SIALATE O-ACETYLESTERASE"/>
    <property type="match status" value="1"/>
</dbReference>
<sequence length="474" mass="52593">MTSKLRQLKTGLALSIFCVCLCFQLAAETQLAGIFANHMVLQRNTEINIWGTDLPGQSIRIMATWGAGATAETDPQGNWRLQLSTPEAGGPYTIEIQGSSNLELSDVLIGEVWLCSGQSNMEMPVKGYRNQPVLGSNEARLQSIADEIRLFHFPHNAQLEPKDSIKGRWLVSSPAKVGDFSATAYFFAKKLQEALGVPIGLVHSSWGGSSAEAWTDRETLLTYDPEIKIPTEMPDRVVFQAPSVLYNGMIHPLIGYTIRGAIWYQGEANIGRYRTYAQLITDMVTSWREKWGQGDFPFYFVQIAPYGYQDGHPTALQREAQAATVDSLPNSGMAVTMDIGDCRNIHPADKQTVGNRLAYIALAKTYGINGIAYSGPVYRSMEVTEDKKIKVYFDQTENGLSSFGRELSGFRIAGSDRVFKEAQVRINRDDSITVWSDEVPNPVAVRYAFESCSEGTLFNNAQLPASSFRMDSWE</sequence>
<dbReference type="Pfam" id="PF03629">
    <property type="entry name" value="SASA"/>
    <property type="match status" value="1"/>
</dbReference>
<proteinExistence type="predicted"/>
<evidence type="ECO:0000313" key="4">
    <source>
        <dbReference type="EMBL" id="PHN04589.1"/>
    </source>
</evidence>
<evidence type="ECO:0000256" key="2">
    <source>
        <dbReference type="SAM" id="SignalP"/>
    </source>
</evidence>
<dbReference type="InterPro" id="IPR039329">
    <property type="entry name" value="SIAE"/>
</dbReference>
<dbReference type="PANTHER" id="PTHR22901:SF0">
    <property type="entry name" value="SIALATE O-ACETYLESTERASE"/>
    <property type="match status" value="1"/>
</dbReference>
<evidence type="ECO:0000256" key="1">
    <source>
        <dbReference type="ARBA" id="ARBA00022801"/>
    </source>
</evidence>
<dbReference type="SUPFAM" id="SSF52266">
    <property type="entry name" value="SGNH hydrolase"/>
    <property type="match status" value="1"/>
</dbReference>
<dbReference type="InterPro" id="IPR036514">
    <property type="entry name" value="SGNH_hydro_sf"/>
</dbReference>
<dbReference type="GO" id="GO:0005975">
    <property type="term" value="P:carbohydrate metabolic process"/>
    <property type="evidence" value="ECO:0007669"/>
    <property type="project" value="TreeGrafter"/>
</dbReference>
<keyword evidence="1" id="KW-0378">Hydrolase</keyword>
<evidence type="ECO:0000313" key="5">
    <source>
        <dbReference type="Proteomes" id="UP000223913"/>
    </source>
</evidence>
<comment type="caution">
    <text evidence="4">The sequence shown here is derived from an EMBL/GenBank/DDBJ whole genome shotgun (WGS) entry which is preliminary data.</text>
</comment>
<organism evidence="4 5">
    <name type="scientific">Flavilitoribacter nigricans (strain ATCC 23147 / DSM 23189 / NBRC 102662 / NCIMB 1420 / SS-2)</name>
    <name type="common">Lewinella nigricans</name>
    <dbReference type="NCBI Taxonomy" id="1122177"/>
    <lineage>
        <taxon>Bacteria</taxon>
        <taxon>Pseudomonadati</taxon>
        <taxon>Bacteroidota</taxon>
        <taxon>Saprospiria</taxon>
        <taxon>Saprospirales</taxon>
        <taxon>Lewinellaceae</taxon>
        <taxon>Flavilitoribacter</taxon>
    </lineage>
</organism>
<feature type="domain" description="Sialate O-acetylesterase" evidence="3">
    <location>
        <begin position="111"/>
        <end position="358"/>
    </location>
</feature>
<reference evidence="4 5" key="1">
    <citation type="submission" date="2017-10" db="EMBL/GenBank/DDBJ databases">
        <title>The draft genome sequence of Lewinella nigricans NBRC 102662.</title>
        <authorList>
            <person name="Wang K."/>
        </authorList>
    </citation>
    <scope>NUCLEOTIDE SEQUENCE [LARGE SCALE GENOMIC DNA]</scope>
    <source>
        <strain evidence="4 5">NBRC 102662</strain>
    </source>
</reference>